<gene>
    <name evidence="3" type="primary">LRFN1L_2</name>
    <name evidence="3" type="ORF">ILYODFUR_023470</name>
</gene>
<feature type="chain" id="PRO_5046828443" evidence="2">
    <location>
        <begin position="18"/>
        <end position="87"/>
    </location>
</feature>
<dbReference type="Proteomes" id="UP001482620">
    <property type="component" value="Unassembled WGS sequence"/>
</dbReference>
<feature type="signal peptide" evidence="2">
    <location>
        <begin position="1"/>
        <end position="17"/>
    </location>
</feature>
<proteinExistence type="predicted"/>
<dbReference type="InterPro" id="IPR032675">
    <property type="entry name" value="LRR_dom_sf"/>
</dbReference>
<accession>A0ABV0TCZ4</accession>
<name>A0ABV0TCZ4_9TELE</name>
<protein>
    <submittedName>
        <fullName evidence="3">Leucine-rich repeat and fibronectin type III domain-containing protein 1-like protein</fullName>
    </submittedName>
</protein>
<sequence>MERLWFSLLLLAAACRGQPCPKRCMCQSLSPSLAILCSKTGLLFVPAAIDRRTVELRLQENFITGNTNASFSLFCSLKKKKKKHSFS</sequence>
<keyword evidence="4" id="KW-1185">Reference proteome</keyword>
<evidence type="ECO:0000313" key="3">
    <source>
        <dbReference type="EMBL" id="MEQ2229881.1"/>
    </source>
</evidence>
<dbReference type="InterPro" id="IPR050467">
    <property type="entry name" value="LRFN"/>
</dbReference>
<dbReference type="Gene3D" id="3.80.10.10">
    <property type="entry name" value="Ribonuclease Inhibitor"/>
    <property type="match status" value="1"/>
</dbReference>
<evidence type="ECO:0000256" key="2">
    <source>
        <dbReference type="SAM" id="SignalP"/>
    </source>
</evidence>
<reference evidence="3 4" key="1">
    <citation type="submission" date="2021-06" db="EMBL/GenBank/DDBJ databases">
        <authorList>
            <person name="Palmer J.M."/>
        </authorList>
    </citation>
    <scope>NUCLEOTIDE SEQUENCE [LARGE SCALE GENOMIC DNA]</scope>
    <source>
        <strain evidence="4">if_2019</strain>
        <tissue evidence="3">Muscle</tissue>
    </source>
</reference>
<evidence type="ECO:0000313" key="4">
    <source>
        <dbReference type="Proteomes" id="UP001482620"/>
    </source>
</evidence>
<dbReference type="PANTHER" id="PTHR45842">
    <property type="entry name" value="SYNAPTIC ADHESION-LIKE MOLECULE SALM"/>
    <property type="match status" value="1"/>
</dbReference>
<dbReference type="PANTHER" id="PTHR45842:SF20">
    <property type="entry name" value="LEUCINE-RICH REPEAT AND FIBRONECTIN TYPE III DOMAIN-CONTAINING PROTEIN 1-LIKE PROTEIN"/>
    <property type="match status" value="1"/>
</dbReference>
<organism evidence="3 4">
    <name type="scientific">Ilyodon furcidens</name>
    <name type="common">goldbreast splitfin</name>
    <dbReference type="NCBI Taxonomy" id="33524"/>
    <lineage>
        <taxon>Eukaryota</taxon>
        <taxon>Metazoa</taxon>
        <taxon>Chordata</taxon>
        <taxon>Craniata</taxon>
        <taxon>Vertebrata</taxon>
        <taxon>Euteleostomi</taxon>
        <taxon>Actinopterygii</taxon>
        <taxon>Neopterygii</taxon>
        <taxon>Teleostei</taxon>
        <taxon>Neoteleostei</taxon>
        <taxon>Acanthomorphata</taxon>
        <taxon>Ovalentaria</taxon>
        <taxon>Atherinomorphae</taxon>
        <taxon>Cyprinodontiformes</taxon>
        <taxon>Goodeidae</taxon>
        <taxon>Ilyodon</taxon>
    </lineage>
</organism>
<comment type="caution">
    <text evidence="3">The sequence shown here is derived from an EMBL/GenBank/DDBJ whole genome shotgun (WGS) entry which is preliminary data.</text>
</comment>
<keyword evidence="1 2" id="KW-0732">Signal</keyword>
<evidence type="ECO:0000256" key="1">
    <source>
        <dbReference type="ARBA" id="ARBA00022729"/>
    </source>
</evidence>
<dbReference type="PROSITE" id="PS51257">
    <property type="entry name" value="PROKAR_LIPOPROTEIN"/>
    <property type="match status" value="1"/>
</dbReference>
<dbReference type="EMBL" id="JAHRIQ010025860">
    <property type="protein sequence ID" value="MEQ2229881.1"/>
    <property type="molecule type" value="Genomic_DNA"/>
</dbReference>